<protein>
    <recommendedName>
        <fullName evidence="6">Late embryogenesis abundant protein LEA-2 subgroup domain-containing protein</fullName>
    </recommendedName>
</protein>
<dbReference type="GO" id="GO:0098542">
    <property type="term" value="P:defense response to other organism"/>
    <property type="evidence" value="ECO:0007669"/>
    <property type="project" value="InterPro"/>
</dbReference>
<evidence type="ECO:0008006" key="6">
    <source>
        <dbReference type="Google" id="ProtNLM"/>
    </source>
</evidence>
<name>A0AAV1XMT9_LUPLU</name>
<comment type="caution">
    <text evidence="4">The sequence shown here is derived from an EMBL/GenBank/DDBJ whole genome shotgun (WGS) entry which is preliminary data.</text>
</comment>
<evidence type="ECO:0000313" key="4">
    <source>
        <dbReference type="EMBL" id="CAL0322440.1"/>
    </source>
</evidence>
<dbReference type="AlphaFoldDB" id="A0AAV1XMT9"/>
<proteinExistence type="predicted"/>
<gene>
    <name evidence="4" type="ORF">LLUT_LOCUS23500</name>
</gene>
<dbReference type="Proteomes" id="UP001497480">
    <property type="component" value="Unassembled WGS sequence"/>
</dbReference>
<reference evidence="4 5" key="1">
    <citation type="submission" date="2024-03" db="EMBL/GenBank/DDBJ databases">
        <authorList>
            <person name="Martinez-Hernandez J."/>
        </authorList>
    </citation>
    <scope>NUCLEOTIDE SEQUENCE [LARGE SCALE GENOMIC DNA]</scope>
</reference>
<sequence>MHCYDLDPGHGEHQLEDYAPRSVYEMDASKMHCYDLDPGHGEHRLEGYAPGPVYEKNAGCSNKYPAFAVEYNYIYHPTPPKSNKCCICTKRIIISLCVILATTFLVLLLSAMALNPETPEYNVSSIMVMNFNTEPTLTGDWDTTLTIYNPNTREACIFPDFKVDILHMDEVIAEGNISGFELAKIEHKVLQVQVSTINSTNLQLDELKHERERGIVTVDLRISSVPIFKSKNDEGLKALAYCRDMKIVFGNIIGNGLVMKLVGCECECENRLGHN</sequence>
<dbReference type="GO" id="GO:0005886">
    <property type="term" value="C:plasma membrane"/>
    <property type="evidence" value="ECO:0007669"/>
    <property type="project" value="TreeGrafter"/>
</dbReference>
<evidence type="ECO:0000256" key="2">
    <source>
        <dbReference type="ARBA" id="ARBA00023136"/>
    </source>
</evidence>
<keyword evidence="3" id="KW-0812">Transmembrane</keyword>
<dbReference type="PANTHER" id="PTHR31234:SF39">
    <property type="entry name" value="HARPIN-INDUCED PROTEIN 1 CONTAINING PROTEIN, EXPRESSED"/>
    <property type="match status" value="1"/>
</dbReference>
<comment type="subcellular location">
    <subcellularLocation>
        <location evidence="1">Membrane</location>
    </subcellularLocation>
</comment>
<evidence type="ECO:0000313" key="5">
    <source>
        <dbReference type="Proteomes" id="UP001497480"/>
    </source>
</evidence>
<evidence type="ECO:0000256" key="1">
    <source>
        <dbReference type="ARBA" id="ARBA00004370"/>
    </source>
</evidence>
<organism evidence="4 5">
    <name type="scientific">Lupinus luteus</name>
    <name type="common">European yellow lupine</name>
    <dbReference type="NCBI Taxonomy" id="3873"/>
    <lineage>
        <taxon>Eukaryota</taxon>
        <taxon>Viridiplantae</taxon>
        <taxon>Streptophyta</taxon>
        <taxon>Embryophyta</taxon>
        <taxon>Tracheophyta</taxon>
        <taxon>Spermatophyta</taxon>
        <taxon>Magnoliopsida</taxon>
        <taxon>eudicotyledons</taxon>
        <taxon>Gunneridae</taxon>
        <taxon>Pentapetalae</taxon>
        <taxon>rosids</taxon>
        <taxon>fabids</taxon>
        <taxon>Fabales</taxon>
        <taxon>Fabaceae</taxon>
        <taxon>Papilionoideae</taxon>
        <taxon>50 kb inversion clade</taxon>
        <taxon>genistoids sensu lato</taxon>
        <taxon>core genistoids</taxon>
        <taxon>Genisteae</taxon>
        <taxon>Lupinus</taxon>
    </lineage>
</organism>
<accession>A0AAV1XMT9</accession>
<keyword evidence="5" id="KW-1185">Reference proteome</keyword>
<feature type="transmembrane region" description="Helical" evidence="3">
    <location>
        <begin position="92"/>
        <end position="114"/>
    </location>
</feature>
<dbReference type="InterPro" id="IPR044839">
    <property type="entry name" value="NDR1-like"/>
</dbReference>
<keyword evidence="2 3" id="KW-0472">Membrane</keyword>
<dbReference type="EMBL" id="CAXHTB010000016">
    <property type="protein sequence ID" value="CAL0322440.1"/>
    <property type="molecule type" value="Genomic_DNA"/>
</dbReference>
<dbReference type="PANTHER" id="PTHR31234">
    <property type="entry name" value="LATE EMBRYOGENESIS ABUNDANT (LEA) HYDROXYPROLINE-RICH GLYCOPROTEIN FAMILY"/>
    <property type="match status" value="1"/>
</dbReference>
<keyword evidence="3" id="KW-1133">Transmembrane helix</keyword>
<evidence type="ECO:0000256" key="3">
    <source>
        <dbReference type="SAM" id="Phobius"/>
    </source>
</evidence>